<comment type="similarity">
    <text evidence="2 9">Belongs to the calreticulin family.</text>
</comment>
<accession>A0AAV7ZKA1</accession>
<evidence type="ECO:0000256" key="7">
    <source>
        <dbReference type="ARBA" id="ARBA00023186"/>
    </source>
</evidence>
<keyword evidence="7 9" id="KW-0143">Chaperone</keyword>
<keyword evidence="9" id="KW-0732">Signal</keyword>
<protein>
    <submittedName>
        <fullName evidence="10">Calreticulin and calnexin</fullName>
    </submittedName>
</protein>
<evidence type="ECO:0000256" key="8">
    <source>
        <dbReference type="PIRSR" id="PIRSR601580-3"/>
    </source>
</evidence>
<keyword evidence="5" id="KW-1133">Transmembrane helix</keyword>
<feature type="disulfide bond" evidence="8">
    <location>
        <begin position="125"/>
        <end position="156"/>
    </location>
</feature>
<dbReference type="PROSITE" id="PS00804">
    <property type="entry name" value="CALRETICULIN_2"/>
    <property type="match status" value="1"/>
</dbReference>
<name>A0AAV7ZKA1_9EUKA</name>
<evidence type="ECO:0000256" key="5">
    <source>
        <dbReference type="ARBA" id="ARBA00022989"/>
    </source>
</evidence>
<evidence type="ECO:0000313" key="10">
    <source>
        <dbReference type="EMBL" id="KAJ3441695.1"/>
    </source>
</evidence>
<dbReference type="SUPFAM" id="SSF63887">
    <property type="entry name" value="P-domain of calnexin/calreticulin"/>
    <property type="match status" value="1"/>
</dbReference>
<dbReference type="InterPro" id="IPR009033">
    <property type="entry name" value="Calreticulin/calnexin_P_dom_sf"/>
</dbReference>
<dbReference type="InterPro" id="IPR013320">
    <property type="entry name" value="ConA-like_dom_sf"/>
</dbReference>
<dbReference type="GO" id="GO:0051082">
    <property type="term" value="F:unfolded protein binding"/>
    <property type="evidence" value="ECO:0007669"/>
    <property type="project" value="InterPro"/>
</dbReference>
<sequence length="389" mass="46157">MNKITTLFCQFFLLILLTRKIVSGSSLHSNTYEQLHFLETFENSTTTNLPLHEWEPTKQKNYHGSFVRKPSNITDEHGDDYVLVAEKAGYYYGYSHVFETPFSPINDDHGLVLQYSTTFSEFITCGGGYIKLFYKFKPKKLGKKTNYAIMFGPDICGGNNNIHFIYTRKNPNNKNLEERKLKNPPQAPMDHLSHLYTLVLDRANRFQMYLDMELIREGNLLDDFEGVHHSSMDDPNDKPPEDWVDDYWIRDPSDLPPEDWTDEEYVIDVDAFTPQEWDVVQDGEWEPPLIANEKWKKKWVQRKILNPEWRGEWEPRKIYDKLYWDDRTPYKLETIYGIGFEIWSVNKNVFFDDIILSTNDHKSLIWDYAEKIWKPKYNTQLKNQSLLEN</sequence>
<proteinExistence type="inferred from homology"/>
<comment type="subcellular location">
    <subcellularLocation>
        <location evidence="1">Endoplasmic reticulum membrane</location>
        <topology evidence="1">Single-pass membrane protein</topology>
    </subcellularLocation>
</comment>
<dbReference type="Gene3D" id="2.10.250.10">
    <property type="entry name" value="Calreticulin/calnexin, P domain"/>
    <property type="match status" value="2"/>
</dbReference>
<dbReference type="Proteomes" id="UP001146793">
    <property type="component" value="Unassembled WGS sequence"/>
</dbReference>
<dbReference type="InterPro" id="IPR018124">
    <property type="entry name" value="Calret/calnex_CS"/>
</dbReference>
<dbReference type="PANTHER" id="PTHR11073">
    <property type="entry name" value="CALRETICULIN AND CALNEXIN"/>
    <property type="match status" value="1"/>
</dbReference>
<evidence type="ECO:0000313" key="11">
    <source>
        <dbReference type="Proteomes" id="UP001146793"/>
    </source>
</evidence>
<dbReference type="Pfam" id="PF00262">
    <property type="entry name" value="Calreticulin"/>
    <property type="match status" value="2"/>
</dbReference>
<dbReference type="GO" id="GO:0006457">
    <property type="term" value="P:protein folding"/>
    <property type="evidence" value="ECO:0007669"/>
    <property type="project" value="InterPro"/>
</dbReference>
<evidence type="ECO:0000256" key="4">
    <source>
        <dbReference type="ARBA" id="ARBA00022824"/>
    </source>
</evidence>
<keyword evidence="8" id="KW-1015">Disulfide bond</keyword>
<gene>
    <name evidence="10" type="ORF">M0812_13709</name>
</gene>
<dbReference type="GO" id="GO:0005509">
    <property type="term" value="F:calcium ion binding"/>
    <property type="evidence" value="ECO:0007669"/>
    <property type="project" value="InterPro"/>
</dbReference>
<evidence type="ECO:0000256" key="2">
    <source>
        <dbReference type="ARBA" id="ARBA00010983"/>
    </source>
</evidence>
<evidence type="ECO:0000256" key="3">
    <source>
        <dbReference type="ARBA" id="ARBA00022692"/>
    </source>
</evidence>
<keyword evidence="6" id="KW-0472">Membrane</keyword>
<dbReference type="GO" id="GO:0005789">
    <property type="term" value="C:endoplasmic reticulum membrane"/>
    <property type="evidence" value="ECO:0007669"/>
    <property type="project" value="UniProtKB-SubCell"/>
</dbReference>
<organism evidence="10 11">
    <name type="scientific">Anaeramoeba flamelloides</name>
    <dbReference type="NCBI Taxonomy" id="1746091"/>
    <lineage>
        <taxon>Eukaryota</taxon>
        <taxon>Metamonada</taxon>
        <taxon>Anaeramoebidae</taxon>
        <taxon>Anaeramoeba</taxon>
    </lineage>
</organism>
<dbReference type="EMBL" id="JANTQA010000029">
    <property type="protein sequence ID" value="KAJ3441695.1"/>
    <property type="molecule type" value="Genomic_DNA"/>
</dbReference>
<keyword evidence="4 9" id="KW-0256">Endoplasmic reticulum</keyword>
<feature type="signal peptide" evidence="9">
    <location>
        <begin position="1"/>
        <end position="24"/>
    </location>
</feature>
<dbReference type="PRINTS" id="PR00626">
    <property type="entry name" value="CALRETICULIN"/>
</dbReference>
<dbReference type="PANTHER" id="PTHR11073:SF1">
    <property type="entry name" value="CALNEXIN 14D-RELATED"/>
    <property type="match status" value="1"/>
</dbReference>
<reference evidence="10" key="1">
    <citation type="submission" date="2022-08" db="EMBL/GenBank/DDBJ databases">
        <title>Novel sulphate-reducing endosymbionts in the free-living metamonad Anaeramoeba.</title>
        <authorList>
            <person name="Jerlstrom-Hultqvist J."/>
            <person name="Cepicka I."/>
            <person name="Gallot-Lavallee L."/>
            <person name="Salas-Leiva D."/>
            <person name="Curtis B.A."/>
            <person name="Zahonova K."/>
            <person name="Pipaliya S."/>
            <person name="Dacks J."/>
            <person name="Roger A.J."/>
        </authorList>
    </citation>
    <scope>NUCLEOTIDE SEQUENCE</scope>
    <source>
        <strain evidence="10">Busselton2</strain>
    </source>
</reference>
<keyword evidence="3" id="KW-0812">Transmembrane</keyword>
<evidence type="ECO:0000256" key="1">
    <source>
        <dbReference type="ARBA" id="ARBA00004389"/>
    </source>
</evidence>
<dbReference type="GO" id="GO:0036503">
    <property type="term" value="P:ERAD pathway"/>
    <property type="evidence" value="ECO:0007669"/>
    <property type="project" value="TreeGrafter"/>
</dbReference>
<comment type="caution">
    <text evidence="10">The sequence shown here is derived from an EMBL/GenBank/DDBJ whole genome shotgun (WGS) entry which is preliminary data.</text>
</comment>
<evidence type="ECO:0000256" key="6">
    <source>
        <dbReference type="ARBA" id="ARBA00023136"/>
    </source>
</evidence>
<feature type="chain" id="PRO_5043095528" evidence="9">
    <location>
        <begin position="25"/>
        <end position="389"/>
    </location>
</feature>
<dbReference type="AlphaFoldDB" id="A0AAV7ZKA1"/>
<dbReference type="SUPFAM" id="SSF49899">
    <property type="entry name" value="Concanavalin A-like lectins/glucanases"/>
    <property type="match status" value="1"/>
</dbReference>
<evidence type="ECO:0000256" key="9">
    <source>
        <dbReference type="RuleBase" id="RU362126"/>
    </source>
</evidence>
<dbReference type="InterPro" id="IPR001580">
    <property type="entry name" value="Calret/calnex"/>
</dbReference>
<dbReference type="Gene3D" id="2.60.120.200">
    <property type="match status" value="2"/>
</dbReference>